<organism evidence="2 3">
    <name type="scientific">Cryobacterium mannosilyticum</name>
    <dbReference type="NCBI Taxonomy" id="1259190"/>
    <lineage>
        <taxon>Bacteria</taxon>
        <taxon>Bacillati</taxon>
        <taxon>Actinomycetota</taxon>
        <taxon>Actinomycetes</taxon>
        <taxon>Micrococcales</taxon>
        <taxon>Microbacteriaceae</taxon>
        <taxon>Cryobacterium</taxon>
    </lineage>
</organism>
<evidence type="ECO:0008006" key="4">
    <source>
        <dbReference type="Google" id="ProtNLM"/>
    </source>
</evidence>
<sequence>MSDIVIQMHLLEQLERDLLDIATEYSNADTFTGEMADVVGHDGLGERVREFSRSWNDRRKNMTEQVTALHEQVKAIRDAFTQVDEELGKALVEAAEDNKDSGIGPGAGSPGHRVV</sequence>
<reference evidence="2 3" key="1">
    <citation type="submission" date="2019-03" db="EMBL/GenBank/DDBJ databases">
        <title>Genomics of glacier-inhabiting Cryobacterium strains.</title>
        <authorList>
            <person name="Liu Q."/>
            <person name="Xin Y.-H."/>
        </authorList>
    </citation>
    <scope>NUCLEOTIDE SEQUENCE [LARGE SCALE GENOMIC DNA]</scope>
    <source>
        <strain evidence="2 3">RHLT2-21</strain>
    </source>
</reference>
<dbReference type="RefSeq" id="WP_134508254.1">
    <property type="nucleotide sequence ID" value="NZ_SOFM01000021.1"/>
</dbReference>
<dbReference type="Proteomes" id="UP000297643">
    <property type="component" value="Unassembled WGS sequence"/>
</dbReference>
<protein>
    <recommendedName>
        <fullName evidence="4">Flagellar protein FlgN</fullName>
    </recommendedName>
</protein>
<proteinExistence type="predicted"/>
<keyword evidence="3" id="KW-1185">Reference proteome</keyword>
<comment type="caution">
    <text evidence="2">The sequence shown here is derived from an EMBL/GenBank/DDBJ whole genome shotgun (WGS) entry which is preliminary data.</text>
</comment>
<evidence type="ECO:0000313" key="3">
    <source>
        <dbReference type="Proteomes" id="UP000297643"/>
    </source>
</evidence>
<name>A0A4R8W9T8_9MICO</name>
<evidence type="ECO:0000256" key="1">
    <source>
        <dbReference type="SAM" id="MobiDB-lite"/>
    </source>
</evidence>
<feature type="region of interest" description="Disordered" evidence="1">
    <location>
        <begin position="95"/>
        <end position="115"/>
    </location>
</feature>
<evidence type="ECO:0000313" key="2">
    <source>
        <dbReference type="EMBL" id="TFC04606.1"/>
    </source>
</evidence>
<gene>
    <name evidence="2" type="ORF">E3O32_07780</name>
</gene>
<accession>A0A4R8W9T8</accession>
<dbReference type="EMBL" id="SOFM01000021">
    <property type="protein sequence ID" value="TFC04606.1"/>
    <property type="molecule type" value="Genomic_DNA"/>
</dbReference>
<dbReference type="AlphaFoldDB" id="A0A4R8W9T8"/>